<dbReference type="GO" id="GO:0016491">
    <property type="term" value="F:oxidoreductase activity"/>
    <property type="evidence" value="ECO:0007669"/>
    <property type="project" value="UniProtKB-KW"/>
</dbReference>
<reference evidence="3" key="1">
    <citation type="submission" date="2007-09" db="EMBL/GenBank/DDBJ databases">
        <title>Complete genome sequence of Rickettsia canadensis.</title>
        <authorList>
            <person name="Madan A."/>
            <person name="Fahey J."/>
            <person name="Helton E."/>
            <person name="Ketteman M."/>
            <person name="Madan A."/>
            <person name="Rodrigues S."/>
            <person name="Sanchez A."/>
            <person name="Whiting M."/>
            <person name="Dasch G."/>
            <person name="Eremeeva M."/>
        </authorList>
    </citation>
    <scope>NUCLEOTIDE SEQUENCE [LARGE SCALE GENOMIC DNA]</scope>
    <source>
        <strain evidence="3">McKiel</strain>
    </source>
</reference>
<dbReference type="STRING" id="293613.A1E_05065"/>
<dbReference type="AlphaFoldDB" id="A8EZZ6"/>
<dbReference type="KEGG" id="rcm:A1E_05065"/>
<organism evidence="2 3">
    <name type="scientific">Rickettsia canadensis (strain McKiel)</name>
    <dbReference type="NCBI Taxonomy" id="293613"/>
    <lineage>
        <taxon>Bacteria</taxon>
        <taxon>Pseudomonadati</taxon>
        <taxon>Pseudomonadota</taxon>
        <taxon>Alphaproteobacteria</taxon>
        <taxon>Rickettsiales</taxon>
        <taxon>Rickettsiaceae</taxon>
        <taxon>Rickettsieae</taxon>
        <taxon>Rickettsia</taxon>
        <taxon>belli group</taxon>
    </lineage>
</organism>
<keyword evidence="2" id="KW-0560">Oxidoreductase</keyword>
<evidence type="ECO:0000313" key="3">
    <source>
        <dbReference type="Proteomes" id="UP000007056"/>
    </source>
</evidence>
<gene>
    <name evidence="2" type="ordered locus">A1E_05065</name>
</gene>
<name>A8EZZ6_RICCK</name>
<dbReference type="EC" id="1.6.5.3" evidence="2"/>
<dbReference type="HOGENOM" id="CLU_2847047_0_0_5"/>
<keyword evidence="1" id="KW-0472">Membrane</keyword>
<protein>
    <submittedName>
        <fullName evidence="2">NADH dehydrogenase subunit M</fullName>
        <ecNumber evidence="2">1.6.5.3</ecNumber>
    </submittedName>
</protein>
<keyword evidence="1" id="KW-0812">Transmembrane</keyword>
<sequence>MKFKDYQNLFPTLQVLANKDARQSFLILGSASRDLIRQSSETLTGIISYIACIFFLFLTKKKDTH</sequence>
<proteinExistence type="predicted"/>
<accession>A8EZZ6</accession>
<feature type="transmembrane region" description="Helical" evidence="1">
    <location>
        <begin position="42"/>
        <end position="59"/>
    </location>
</feature>
<dbReference type="EMBL" id="CP000409">
    <property type="protein sequence ID" value="ABV73929.1"/>
    <property type="molecule type" value="Genomic_DNA"/>
</dbReference>
<keyword evidence="1" id="KW-1133">Transmembrane helix</keyword>
<evidence type="ECO:0000256" key="1">
    <source>
        <dbReference type="SAM" id="Phobius"/>
    </source>
</evidence>
<evidence type="ECO:0000313" key="2">
    <source>
        <dbReference type="EMBL" id="ABV73929.1"/>
    </source>
</evidence>
<dbReference type="Proteomes" id="UP000007056">
    <property type="component" value="Chromosome"/>
</dbReference>